<sequence>MRRLDPFVRFIVAAIVGMCVYAVLVPGANIAALGLVAGVLIALTPLVRALTGGNDPDPDE</sequence>
<evidence type="ECO:0000313" key="3">
    <source>
        <dbReference type="Proteomes" id="UP000238083"/>
    </source>
</evidence>
<dbReference type="EMBL" id="PVZF01000039">
    <property type="protein sequence ID" value="PRY05392.1"/>
    <property type="molecule type" value="Genomic_DNA"/>
</dbReference>
<proteinExistence type="predicted"/>
<feature type="transmembrane region" description="Helical" evidence="1">
    <location>
        <begin position="7"/>
        <end position="24"/>
    </location>
</feature>
<protein>
    <submittedName>
        <fullName evidence="2">Uncharacterized protein</fullName>
    </submittedName>
</protein>
<name>A0A2T0QLN6_9ACTN</name>
<evidence type="ECO:0000256" key="1">
    <source>
        <dbReference type="SAM" id="Phobius"/>
    </source>
</evidence>
<keyword evidence="1" id="KW-1133">Transmembrane helix</keyword>
<accession>A0A2T0QLN6</accession>
<comment type="caution">
    <text evidence="2">The sequence shown here is derived from an EMBL/GenBank/DDBJ whole genome shotgun (WGS) entry which is preliminary data.</text>
</comment>
<feature type="transmembrane region" description="Helical" evidence="1">
    <location>
        <begin position="30"/>
        <end position="50"/>
    </location>
</feature>
<gene>
    <name evidence="2" type="ORF">CLV37_1394</name>
</gene>
<dbReference type="AlphaFoldDB" id="A0A2T0QLN6"/>
<organism evidence="2 3">
    <name type="scientific">Kineococcus rhizosphaerae</name>
    <dbReference type="NCBI Taxonomy" id="559628"/>
    <lineage>
        <taxon>Bacteria</taxon>
        <taxon>Bacillati</taxon>
        <taxon>Actinomycetota</taxon>
        <taxon>Actinomycetes</taxon>
        <taxon>Kineosporiales</taxon>
        <taxon>Kineosporiaceae</taxon>
        <taxon>Kineococcus</taxon>
    </lineage>
</organism>
<dbReference type="Proteomes" id="UP000238083">
    <property type="component" value="Unassembled WGS sequence"/>
</dbReference>
<dbReference type="RefSeq" id="WP_106215733.1">
    <property type="nucleotide sequence ID" value="NZ_PVZF01000039.1"/>
</dbReference>
<keyword evidence="3" id="KW-1185">Reference proteome</keyword>
<reference evidence="2 3" key="1">
    <citation type="submission" date="2018-03" db="EMBL/GenBank/DDBJ databases">
        <title>Genomic Encyclopedia of Archaeal and Bacterial Type Strains, Phase II (KMG-II): from individual species to whole genera.</title>
        <authorList>
            <person name="Goeker M."/>
        </authorList>
    </citation>
    <scope>NUCLEOTIDE SEQUENCE [LARGE SCALE GENOMIC DNA]</scope>
    <source>
        <strain evidence="2 3">DSM 19711</strain>
    </source>
</reference>
<keyword evidence="1" id="KW-0812">Transmembrane</keyword>
<keyword evidence="1" id="KW-0472">Membrane</keyword>
<evidence type="ECO:0000313" key="2">
    <source>
        <dbReference type="EMBL" id="PRY05392.1"/>
    </source>
</evidence>